<dbReference type="SMART" id="SM00382">
    <property type="entry name" value="AAA"/>
    <property type="match status" value="1"/>
</dbReference>
<keyword evidence="2" id="KW-0813">Transport</keyword>
<keyword evidence="4 6" id="KW-0067">ATP-binding</keyword>
<dbReference type="EMBL" id="CP019980">
    <property type="protein sequence ID" value="AVK96817.1"/>
    <property type="molecule type" value="Genomic_DNA"/>
</dbReference>
<reference evidence="6 8" key="1">
    <citation type="submission" date="2017-03" db="EMBL/GenBank/DDBJ databases">
        <title>The whole genome sequencing and assembly of Lysinibacillus sphaericus DSM 28T strain.</title>
        <authorList>
            <person name="Lee Y.-J."/>
            <person name="Yi H."/>
            <person name="Bahn Y.-S."/>
            <person name="Kim J.F."/>
            <person name="Lee D.-W."/>
        </authorList>
    </citation>
    <scope>NUCLEOTIDE SEQUENCE [LARGE SCALE GENOMIC DNA]</scope>
    <source>
        <strain evidence="6 8">DSM 28</strain>
    </source>
</reference>
<dbReference type="RefSeq" id="WP_024364141.1">
    <property type="nucleotide sequence ID" value="NZ_BJNS01000047.1"/>
</dbReference>
<dbReference type="InterPro" id="IPR003439">
    <property type="entry name" value="ABC_transporter-like_ATP-bd"/>
</dbReference>
<dbReference type="InterPro" id="IPR027417">
    <property type="entry name" value="P-loop_NTPase"/>
</dbReference>
<dbReference type="GeneID" id="48276796"/>
<reference evidence="7 9" key="2">
    <citation type="submission" date="2018-06" db="EMBL/GenBank/DDBJ databases">
        <authorList>
            <consortium name="Pathogen Informatics"/>
            <person name="Doyle S."/>
        </authorList>
    </citation>
    <scope>NUCLEOTIDE SEQUENCE [LARGE SCALE GENOMIC DNA]</scope>
    <source>
        <strain evidence="7 9">NCTC10338</strain>
    </source>
</reference>
<dbReference type="GO" id="GO:0016887">
    <property type="term" value="F:ATP hydrolysis activity"/>
    <property type="evidence" value="ECO:0007669"/>
    <property type="project" value="InterPro"/>
</dbReference>
<dbReference type="PANTHER" id="PTHR43335">
    <property type="entry name" value="ABC TRANSPORTER, ATP-BINDING PROTEIN"/>
    <property type="match status" value="1"/>
</dbReference>
<evidence type="ECO:0000313" key="8">
    <source>
        <dbReference type="Proteomes" id="UP000238825"/>
    </source>
</evidence>
<accession>A0A2S0K0C5</accession>
<dbReference type="Proteomes" id="UP000255295">
    <property type="component" value="Unassembled WGS sequence"/>
</dbReference>
<protein>
    <submittedName>
        <fullName evidence="6">ABC transporter ATP-binding protein</fullName>
    </submittedName>
</protein>
<evidence type="ECO:0000256" key="1">
    <source>
        <dbReference type="ARBA" id="ARBA00005417"/>
    </source>
</evidence>
<evidence type="ECO:0000256" key="2">
    <source>
        <dbReference type="ARBA" id="ARBA00022448"/>
    </source>
</evidence>
<comment type="similarity">
    <text evidence="1">Belongs to the ABC transporter superfamily.</text>
</comment>
<feature type="domain" description="ABC transporter" evidence="5">
    <location>
        <begin position="6"/>
        <end position="235"/>
    </location>
</feature>
<evidence type="ECO:0000256" key="4">
    <source>
        <dbReference type="ARBA" id="ARBA00022840"/>
    </source>
</evidence>
<dbReference type="SUPFAM" id="SSF52540">
    <property type="entry name" value="P-loop containing nucleoside triphosphate hydrolases"/>
    <property type="match status" value="1"/>
</dbReference>
<proteinExistence type="inferred from homology"/>
<sequence length="299" mass="33231">MGKTVLKLTDVQKSIGDKKIVHGLTFEVKEGEIYGFLGPNGSGKTTTIRMITGLISMTRGDIQICGHSIATEREKALMNIGAIVENPELYGYMTGRQNLMHFANMANHKVSKARIDEIVQLVDLGESIHALVKNYSLGMKQRLGIAQALLHQPKVLILDEPTNGLDPAGIRKIREYLRELAQKEKIAVIVSSHLLSEIELMCDRVLIINKGTFIKEHNLHEKQAGEHRVQIKTTQTEGIDELIDCRIISDTSFEVTADEVEVAAIIAKLVSHNIAIYEVIPKQKTLEEEFLEITKGATS</sequence>
<dbReference type="GO" id="GO:0005524">
    <property type="term" value="F:ATP binding"/>
    <property type="evidence" value="ECO:0007669"/>
    <property type="project" value="UniProtKB-KW"/>
</dbReference>
<dbReference type="Gene3D" id="3.40.50.300">
    <property type="entry name" value="P-loop containing nucleotide triphosphate hydrolases"/>
    <property type="match status" value="1"/>
</dbReference>
<dbReference type="PROSITE" id="PS50893">
    <property type="entry name" value="ABC_TRANSPORTER_2"/>
    <property type="match status" value="1"/>
</dbReference>
<dbReference type="PROSITE" id="PS00211">
    <property type="entry name" value="ABC_TRANSPORTER_1"/>
    <property type="match status" value="1"/>
</dbReference>
<evidence type="ECO:0000313" key="7">
    <source>
        <dbReference type="EMBL" id="SUV17356.1"/>
    </source>
</evidence>
<organism evidence="6 8">
    <name type="scientific">Lysinibacillus sphaericus</name>
    <name type="common">Bacillus sphaericus</name>
    <dbReference type="NCBI Taxonomy" id="1421"/>
    <lineage>
        <taxon>Bacteria</taxon>
        <taxon>Bacillati</taxon>
        <taxon>Bacillota</taxon>
        <taxon>Bacilli</taxon>
        <taxon>Bacillales</taxon>
        <taxon>Bacillaceae</taxon>
        <taxon>Lysinibacillus</taxon>
    </lineage>
</organism>
<gene>
    <name evidence="7" type="primary">ybhF_3</name>
    <name evidence="6" type="ORF">LS41612_11355</name>
    <name evidence="7" type="ORF">NCTC10338_02455</name>
</gene>
<dbReference type="InterPro" id="IPR017871">
    <property type="entry name" value="ABC_transporter-like_CS"/>
</dbReference>
<dbReference type="AlphaFoldDB" id="A0A2S0K0C5"/>
<evidence type="ECO:0000313" key="6">
    <source>
        <dbReference type="EMBL" id="AVK96817.1"/>
    </source>
</evidence>
<dbReference type="InterPro" id="IPR003593">
    <property type="entry name" value="AAA+_ATPase"/>
</dbReference>
<dbReference type="PANTHER" id="PTHR43335:SF4">
    <property type="entry name" value="ABC TRANSPORTER, ATP-BINDING PROTEIN"/>
    <property type="match status" value="1"/>
</dbReference>
<evidence type="ECO:0000256" key="3">
    <source>
        <dbReference type="ARBA" id="ARBA00022741"/>
    </source>
</evidence>
<evidence type="ECO:0000313" key="9">
    <source>
        <dbReference type="Proteomes" id="UP000255295"/>
    </source>
</evidence>
<dbReference type="Proteomes" id="UP000238825">
    <property type="component" value="Chromosome"/>
</dbReference>
<dbReference type="EMBL" id="UFSZ01000001">
    <property type="protein sequence ID" value="SUV17356.1"/>
    <property type="molecule type" value="Genomic_DNA"/>
</dbReference>
<evidence type="ECO:0000259" key="5">
    <source>
        <dbReference type="PROSITE" id="PS50893"/>
    </source>
</evidence>
<keyword evidence="3" id="KW-0547">Nucleotide-binding</keyword>
<name>A0A2S0K0C5_LYSSH</name>
<dbReference type="Pfam" id="PF00005">
    <property type="entry name" value="ABC_tran"/>
    <property type="match status" value="1"/>
</dbReference>